<evidence type="ECO:0000313" key="5">
    <source>
        <dbReference type="Proteomes" id="UP000230391"/>
    </source>
</evidence>
<dbReference type="InterPro" id="IPR027417">
    <property type="entry name" value="P-loop_NTPase"/>
</dbReference>
<organism evidence="4 5">
    <name type="scientific">Candidatus Kaiserbacteria bacterium CG_4_9_14_0_2_um_filter_41_32</name>
    <dbReference type="NCBI Taxonomy" id="1974601"/>
    <lineage>
        <taxon>Bacteria</taxon>
        <taxon>Candidatus Kaiseribacteriota</taxon>
    </lineage>
</organism>
<dbReference type="GO" id="GO:0006310">
    <property type="term" value="P:DNA recombination"/>
    <property type="evidence" value="ECO:0007669"/>
    <property type="project" value="TreeGrafter"/>
</dbReference>
<dbReference type="GO" id="GO:0005524">
    <property type="term" value="F:ATP binding"/>
    <property type="evidence" value="ECO:0007669"/>
    <property type="project" value="UniProtKB-KW"/>
</dbReference>
<keyword evidence="2" id="KW-0067">ATP-binding</keyword>
<protein>
    <recommendedName>
        <fullName evidence="6">Primosomal protein N' 3' DNA-binding domain-containing protein</fullName>
    </recommendedName>
</protein>
<keyword evidence="1" id="KW-0547">Nucleotide-binding</keyword>
<dbReference type="GO" id="GO:0003677">
    <property type="term" value="F:DNA binding"/>
    <property type="evidence" value="ECO:0007669"/>
    <property type="project" value="UniProtKB-KW"/>
</dbReference>
<name>A0A2M8FEX4_9BACT</name>
<evidence type="ECO:0000256" key="2">
    <source>
        <dbReference type="ARBA" id="ARBA00022840"/>
    </source>
</evidence>
<dbReference type="GO" id="GO:0006302">
    <property type="term" value="P:double-strand break repair"/>
    <property type="evidence" value="ECO:0007669"/>
    <property type="project" value="TreeGrafter"/>
</dbReference>
<dbReference type="PANTHER" id="PTHR30580:SF0">
    <property type="entry name" value="PRIMOSOMAL PROTEIN N"/>
    <property type="match status" value="1"/>
</dbReference>
<gene>
    <name evidence="4" type="ORF">CO026_01640</name>
</gene>
<evidence type="ECO:0000256" key="3">
    <source>
        <dbReference type="ARBA" id="ARBA00023125"/>
    </source>
</evidence>
<accession>A0A2M8FEX4</accession>
<keyword evidence="3" id="KW-0238">DNA-binding</keyword>
<dbReference type="Gene3D" id="3.40.50.300">
    <property type="entry name" value="P-loop containing nucleotide triphosphate hydrolases"/>
    <property type="match status" value="1"/>
</dbReference>
<comment type="caution">
    <text evidence="4">The sequence shown here is derived from an EMBL/GenBank/DDBJ whole genome shotgun (WGS) entry which is preliminary data.</text>
</comment>
<evidence type="ECO:0000313" key="4">
    <source>
        <dbReference type="EMBL" id="PJC56197.1"/>
    </source>
</evidence>
<evidence type="ECO:0000256" key="1">
    <source>
        <dbReference type="ARBA" id="ARBA00022741"/>
    </source>
</evidence>
<evidence type="ECO:0008006" key="6">
    <source>
        <dbReference type="Google" id="ProtNLM"/>
    </source>
</evidence>
<dbReference type="PANTHER" id="PTHR30580">
    <property type="entry name" value="PRIMOSOMAL PROTEIN N"/>
    <property type="match status" value="1"/>
</dbReference>
<dbReference type="EMBL" id="PFRD01000066">
    <property type="protein sequence ID" value="PJC56197.1"/>
    <property type="molecule type" value="Genomic_DNA"/>
</dbReference>
<dbReference type="Proteomes" id="UP000230391">
    <property type="component" value="Unassembled WGS sequence"/>
</dbReference>
<dbReference type="GO" id="GO:0006270">
    <property type="term" value="P:DNA replication initiation"/>
    <property type="evidence" value="ECO:0007669"/>
    <property type="project" value="TreeGrafter"/>
</dbReference>
<dbReference type="GO" id="GO:0043138">
    <property type="term" value="F:3'-5' DNA helicase activity"/>
    <property type="evidence" value="ECO:0007669"/>
    <property type="project" value="TreeGrafter"/>
</dbReference>
<sequence length="631" mass="71276">MYVIEVIPLVRGGHMESLSYFSSSDYHLGTCVSIPVRGRTIIGIVIDSKPVSSTKTALKAATFSLRKLPEQQNPAVLGQHLLKTVADLYKENPAKSGTILFALLPPDVRNGIVPYPVTSPSMNNEDSTPQILSATTPERFIAYKSMIRSAFAHRGSVTLVVPTTPAVDMAFERLSQGISDRVIRFSSHQTKKERSLSYNAFSDLTRATLTITTPNFAYLDRGDCTCIIIEEAASSHYVMRARPNLDHREVLKLLAKNTNRNIILGDAVTRTEDEYKRREDIYQTYNEHPKRLSLLANLNIITQSDKPTTESPFQLFSPELTARIKNTLDGRHNVFLFAARRGIAPVVACFDCGYIFRCPDSGTPYSLLRTHGENHTEERWFISSTSGKRIRAADVCPVCGSWRLRERGIGIQHVYDECQKLFPQTLIIVFDHTTATTHKRALAIKNDFQKQKGCIMLGTQMIMPYFPDNITLSSIVSLDAVRAIPTWRADESLFRLLINLREKTDKEVIIQTRNETDDLLLYATRGSVDRFHDDELALRKMLNYPPFSTFVFITWQGSPTMVQETENIVQKLLAPLEIKGQFYTNPNSTIHKLLRHCLIRVPNLTDNQTLIQALRSLPPHIAISINPDRIV</sequence>
<proteinExistence type="predicted"/>
<reference evidence="5" key="1">
    <citation type="submission" date="2017-09" db="EMBL/GenBank/DDBJ databases">
        <title>Depth-based differentiation of microbial function through sediment-hosted aquifers and enrichment of novel symbionts in the deep terrestrial subsurface.</title>
        <authorList>
            <person name="Probst A.J."/>
            <person name="Ladd B."/>
            <person name="Jarett J.K."/>
            <person name="Geller-Mcgrath D.E."/>
            <person name="Sieber C.M.K."/>
            <person name="Emerson J.B."/>
            <person name="Anantharaman K."/>
            <person name="Thomas B.C."/>
            <person name="Malmstrom R."/>
            <person name="Stieglmeier M."/>
            <person name="Klingl A."/>
            <person name="Woyke T."/>
            <person name="Ryan C.M."/>
            <person name="Banfield J.F."/>
        </authorList>
    </citation>
    <scope>NUCLEOTIDE SEQUENCE [LARGE SCALE GENOMIC DNA]</scope>
</reference>
<dbReference type="AlphaFoldDB" id="A0A2M8FEX4"/>